<protein>
    <recommendedName>
        <fullName evidence="3">Spermatogenesis-associated protein 2 PUB-like domain-containing protein</fullName>
    </recommendedName>
</protein>
<feature type="domain" description="Spermatogenesis-associated protein 2 PUB-like" evidence="3">
    <location>
        <begin position="41"/>
        <end position="172"/>
    </location>
</feature>
<proteinExistence type="inferred from homology"/>
<sequence>MKDGAGAGEPADNSRGELYDAYVNFHRQLGTKEKATQYLLREPEPRGAFTVFPFYQAVCEGPDSLSRDCRKHLCAFIKATELLETLCVNLFLQPWKKEIKTLKTFTGPFVYCLLPVFSSSTIKSVLASIGYLPHTDTEFRLSEDANPDRAMEVGFEMVLARVECFHLLELLEKDQLGTQVTTYLDTRLSEHPQPKPRSSNVMSVDQSIMEMQRTYPDLVFRGRPLVPDKPHQPPGRRQQQTAAGNTHSDNSNKCFVTYCTKNKFFLNMIFTDALNKSLAKAEPSSLSSVDEEQELRELAQRMGQLHVHEFKEENFRKPVMETGGELSHDAGRHSRSSQSDHTVTEQNQPNMYHPSAVAVTTADCESCKGEGGTGQHEGEDPGRVDAGQRQDQLAHSFVIVEPHKK</sequence>
<evidence type="ECO:0000256" key="2">
    <source>
        <dbReference type="SAM" id="MobiDB-lite"/>
    </source>
</evidence>
<dbReference type="Ensembl" id="ENSATET00000008552.2">
    <property type="protein sequence ID" value="ENSATEP00000008402.1"/>
    <property type="gene ID" value="ENSATEG00000005883.2"/>
</dbReference>
<reference evidence="4" key="1">
    <citation type="submission" date="2021-04" db="EMBL/GenBank/DDBJ databases">
        <authorList>
            <consortium name="Wellcome Sanger Institute Data Sharing"/>
        </authorList>
    </citation>
    <scope>NUCLEOTIDE SEQUENCE [LARGE SCALE GENOMIC DNA]</scope>
</reference>
<evidence type="ECO:0000313" key="5">
    <source>
        <dbReference type="Proteomes" id="UP000265040"/>
    </source>
</evidence>
<comment type="similarity">
    <text evidence="1">Belongs to the SPATA2 family.</text>
</comment>
<dbReference type="STRING" id="64144.ENSATEP00000008402"/>
<organism evidence="4 5">
    <name type="scientific">Anabas testudineus</name>
    <name type="common">Climbing perch</name>
    <name type="synonym">Anthias testudineus</name>
    <dbReference type="NCBI Taxonomy" id="64144"/>
    <lineage>
        <taxon>Eukaryota</taxon>
        <taxon>Metazoa</taxon>
        <taxon>Chordata</taxon>
        <taxon>Craniata</taxon>
        <taxon>Vertebrata</taxon>
        <taxon>Euteleostomi</taxon>
        <taxon>Actinopterygii</taxon>
        <taxon>Neopterygii</taxon>
        <taxon>Teleostei</taxon>
        <taxon>Neoteleostei</taxon>
        <taxon>Acanthomorphata</taxon>
        <taxon>Anabantaria</taxon>
        <taxon>Anabantiformes</taxon>
        <taxon>Anabantoidei</taxon>
        <taxon>Anabantidae</taxon>
        <taxon>Anabas</taxon>
    </lineage>
</organism>
<dbReference type="PANTHER" id="PTHR15326">
    <property type="entry name" value="SPERMATOGENESIS-ASSOCIATED PROTEIN 2/TAMOZHENNIC"/>
    <property type="match status" value="1"/>
</dbReference>
<dbReference type="PANTHER" id="PTHR15326:SF9">
    <property type="entry name" value="SPERMATOGENESIS-ASSOCIATED PROTEIN 2"/>
    <property type="match status" value="1"/>
</dbReference>
<dbReference type="InParanoid" id="A0A3Q1HI31"/>
<dbReference type="Gene3D" id="1.20.58.2190">
    <property type="match status" value="1"/>
</dbReference>
<dbReference type="Pfam" id="PF21388">
    <property type="entry name" value="SPATA2_PUB-like"/>
    <property type="match status" value="1"/>
</dbReference>
<feature type="region of interest" description="Disordered" evidence="2">
    <location>
        <begin position="322"/>
        <end position="405"/>
    </location>
</feature>
<feature type="region of interest" description="Disordered" evidence="2">
    <location>
        <begin position="221"/>
        <end position="248"/>
    </location>
</feature>
<dbReference type="GO" id="GO:0005737">
    <property type="term" value="C:cytoplasm"/>
    <property type="evidence" value="ECO:0007669"/>
    <property type="project" value="TreeGrafter"/>
</dbReference>
<feature type="compositionally biased region" description="Polar residues" evidence="2">
    <location>
        <begin position="237"/>
        <end position="248"/>
    </location>
</feature>
<dbReference type="FunCoup" id="A0A3Q1HI31">
    <property type="interactions" value="1"/>
</dbReference>
<evidence type="ECO:0000313" key="4">
    <source>
        <dbReference type="Ensembl" id="ENSATEP00000008402.1"/>
    </source>
</evidence>
<evidence type="ECO:0000256" key="1">
    <source>
        <dbReference type="ARBA" id="ARBA00038142"/>
    </source>
</evidence>
<keyword evidence="5" id="KW-1185">Reference proteome</keyword>
<feature type="compositionally biased region" description="Polar residues" evidence="2">
    <location>
        <begin position="336"/>
        <end position="350"/>
    </location>
</feature>
<name>A0A3Q1HI31_ANATE</name>
<reference evidence="4" key="3">
    <citation type="submission" date="2025-09" db="UniProtKB">
        <authorList>
            <consortium name="Ensembl"/>
        </authorList>
    </citation>
    <scope>IDENTIFICATION</scope>
</reference>
<evidence type="ECO:0000259" key="3">
    <source>
        <dbReference type="Pfam" id="PF21388"/>
    </source>
</evidence>
<accession>A0A3Q1HI31</accession>
<dbReference type="GeneTree" id="ENSGT00530000063956"/>
<reference evidence="4" key="2">
    <citation type="submission" date="2025-08" db="UniProtKB">
        <authorList>
            <consortium name="Ensembl"/>
        </authorList>
    </citation>
    <scope>IDENTIFICATION</scope>
</reference>
<dbReference type="InterPro" id="IPR048839">
    <property type="entry name" value="SPATA2_PUB-like"/>
</dbReference>
<dbReference type="Proteomes" id="UP000265040">
    <property type="component" value="Chromosome 15"/>
</dbReference>
<dbReference type="OrthoDB" id="9837000at2759"/>
<feature type="compositionally biased region" description="Basic and acidic residues" evidence="2">
    <location>
        <begin position="376"/>
        <end position="388"/>
    </location>
</feature>
<dbReference type="AlphaFoldDB" id="A0A3Q1HI31"/>